<reference evidence="7" key="2">
    <citation type="submission" date="2025-09" db="UniProtKB">
        <authorList>
            <consortium name="Ensembl"/>
        </authorList>
    </citation>
    <scope>IDENTIFICATION</scope>
</reference>
<keyword evidence="2 6" id="KW-0812">Transmembrane</keyword>
<proteinExistence type="inferred from homology"/>
<dbReference type="GO" id="GO:0016020">
    <property type="term" value="C:membrane"/>
    <property type="evidence" value="ECO:0007669"/>
    <property type="project" value="UniProtKB-SubCell"/>
</dbReference>
<dbReference type="Proteomes" id="UP000694569">
    <property type="component" value="Unplaced"/>
</dbReference>
<evidence type="ECO:0000256" key="2">
    <source>
        <dbReference type="ARBA" id="ARBA00022692"/>
    </source>
</evidence>
<evidence type="ECO:0000256" key="4">
    <source>
        <dbReference type="ARBA" id="ARBA00023136"/>
    </source>
</evidence>
<feature type="transmembrane region" description="Helical" evidence="6">
    <location>
        <begin position="46"/>
        <end position="66"/>
    </location>
</feature>
<dbReference type="PANTHER" id="PTHR15296">
    <property type="entry name" value="MEMBRANE-ASSOCIATED PROTEIN MAP17"/>
    <property type="match status" value="1"/>
</dbReference>
<keyword evidence="8" id="KW-1185">Reference proteome</keyword>
<dbReference type="AlphaFoldDB" id="A0A8C5QYS1"/>
<evidence type="ECO:0000313" key="7">
    <source>
        <dbReference type="Ensembl" id="ENSLLEP00000045015.1"/>
    </source>
</evidence>
<comment type="subcellular location">
    <subcellularLocation>
        <location evidence="1">Membrane</location>
        <topology evidence="1">Single-pass membrane protein</topology>
    </subcellularLocation>
</comment>
<organism evidence="7 8">
    <name type="scientific">Leptobrachium leishanense</name>
    <name type="common">Leishan spiny toad</name>
    <dbReference type="NCBI Taxonomy" id="445787"/>
    <lineage>
        <taxon>Eukaryota</taxon>
        <taxon>Metazoa</taxon>
        <taxon>Chordata</taxon>
        <taxon>Craniata</taxon>
        <taxon>Vertebrata</taxon>
        <taxon>Euteleostomi</taxon>
        <taxon>Amphibia</taxon>
        <taxon>Batrachia</taxon>
        <taxon>Anura</taxon>
        <taxon>Pelobatoidea</taxon>
        <taxon>Megophryidae</taxon>
        <taxon>Leptobrachium</taxon>
    </lineage>
</organism>
<evidence type="ECO:0000256" key="5">
    <source>
        <dbReference type="ARBA" id="ARBA00049650"/>
    </source>
</evidence>
<keyword evidence="4 6" id="KW-0472">Membrane</keyword>
<name>A0A8C5QYS1_9ANUR</name>
<dbReference type="PANTHER" id="PTHR15296:SF1">
    <property type="entry name" value="PDZK1 INTERACTING PROTEIN 1"/>
    <property type="match status" value="1"/>
</dbReference>
<dbReference type="Pfam" id="PF15807">
    <property type="entry name" value="MAP17"/>
    <property type="match status" value="1"/>
</dbReference>
<evidence type="ECO:0000256" key="6">
    <source>
        <dbReference type="SAM" id="Phobius"/>
    </source>
</evidence>
<keyword evidence="3 6" id="KW-1133">Transmembrane helix</keyword>
<dbReference type="Ensembl" id="ENSLLET00000046812.1">
    <property type="protein sequence ID" value="ENSLLEP00000045015.1"/>
    <property type="gene ID" value="ENSLLEG00000028546.1"/>
</dbReference>
<dbReference type="OrthoDB" id="9900654at2759"/>
<accession>A0A8C5QYS1</accession>
<evidence type="ECO:0000256" key="1">
    <source>
        <dbReference type="ARBA" id="ARBA00004167"/>
    </source>
</evidence>
<evidence type="ECO:0000256" key="3">
    <source>
        <dbReference type="ARBA" id="ARBA00022989"/>
    </source>
</evidence>
<evidence type="ECO:0000313" key="8">
    <source>
        <dbReference type="Proteomes" id="UP000694569"/>
    </source>
</evidence>
<reference evidence="7" key="1">
    <citation type="submission" date="2025-08" db="UniProtKB">
        <authorList>
            <consortium name="Ensembl"/>
        </authorList>
    </citation>
    <scope>IDENTIFICATION</scope>
</reference>
<sequence length="116" mass="13039">MLALPVLTLHVHGNGYCIVSLENISIIKIEIVRYQTVVNARTIPQWLTGLIAVTVFLFLVFAAYMVNRVWNKRAHGGTSANCCKSYTVHLSWMPSEHEHAYENPIEVADNVLSTPM</sequence>
<dbReference type="InterPro" id="IPR031627">
    <property type="entry name" value="PDZK1IP1/SMIM24"/>
</dbReference>
<comment type="similarity">
    <text evidence="5">Belongs to the PDZK1-interacting protein 1/SMIM24 family.</text>
</comment>
<protein>
    <submittedName>
        <fullName evidence="7">Uncharacterized protein</fullName>
    </submittedName>
</protein>